<dbReference type="WBParaSite" id="HCON_00135430-00001">
    <property type="protein sequence ID" value="HCON_00135430-00001"/>
    <property type="gene ID" value="HCON_00135430"/>
</dbReference>
<dbReference type="Pfam" id="PF06910">
    <property type="entry name" value="MEA1"/>
    <property type="match status" value="1"/>
</dbReference>
<evidence type="ECO:0000256" key="1">
    <source>
        <dbReference type="SAM" id="MobiDB-lite"/>
    </source>
</evidence>
<dbReference type="OMA" id="VEMNGVG"/>
<evidence type="ECO:0000313" key="3">
    <source>
        <dbReference type="WBParaSite" id="HCON_00135430-00001"/>
    </source>
</evidence>
<dbReference type="Proteomes" id="UP000025227">
    <property type="component" value="Unplaced"/>
</dbReference>
<protein>
    <submittedName>
        <fullName evidence="3">Male-enhanced antigen 1</fullName>
    </submittedName>
</protein>
<accession>A0A7I4YRN0</accession>
<proteinExistence type="predicted"/>
<keyword evidence="2" id="KW-1185">Reference proteome</keyword>
<evidence type="ECO:0000313" key="2">
    <source>
        <dbReference type="Proteomes" id="UP000025227"/>
    </source>
</evidence>
<dbReference type="AlphaFoldDB" id="A0A7I4YRN0"/>
<name>A0A7I4YRN0_HAECO</name>
<feature type="compositionally biased region" description="Acidic residues" evidence="1">
    <location>
        <begin position="56"/>
        <end position="69"/>
    </location>
</feature>
<feature type="region of interest" description="Disordered" evidence="1">
    <location>
        <begin position="1"/>
        <end position="20"/>
    </location>
</feature>
<dbReference type="OrthoDB" id="5593200at2759"/>
<organism evidence="2 3">
    <name type="scientific">Haemonchus contortus</name>
    <name type="common">Barber pole worm</name>
    <dbReference type="NCBI Taxonomy" id="6289"/>
    <lineage>
        <taxon>Eukaryota</taxon>
        <taxon>Metazoa</taxon>
        <taxon>Ecdysozoa</taxon>
        <taxon>Nematoda</taxon>
        <taxon>Chromadorea</taxon>
        <taxon>Rhabditida</taxon>
        <taxon>Rhabditina</taxon>
        <taxon>Rhabditomorpha</taxon>
        <taxon>Strongyloidea</taxon>
        <taxon>Trichostrongylidae</taxon>
        <taxon>Haemonchus</taxon>
    </lineage>
</organism>
<sequence length="206" mass="23024">MTPRREPQHNNNDGDSNDDFRAYEVDGWRVGYEVEMNGVGIVDDRDSDDGSGFPDTDPETDGELDLGDEEVPRYPGYQALSFQTEERSSENNISCDEGIDYSESTSSDDNKVNGEVTPATGSAVSYPIRKEFGKLIQESSTSANVLKDEPIPHQPNNIILDEEKIQVIRKAMSSFTLPPPPQWANLDNVKLNEIIREKITPQKSEK</sequence>
<reference evidence="3" key="1">
    <citation type="submission" date="2020-12" db="UniProtKB">
        <authorList>
            <consortium name="WormBaseParasite"/>
        </authorList>
    </citation>
    <scope>IDENTIFICATION</scope>
    <source>
        <strain evidence="3">MHco3</strain>
    </source>
</reference>
<feature type="region of interest" description="Disordered" evidence="1">
    <location>
        <begin position="39"/>
        <end position="120"/>
    </location>
</feature>